<evidence type="ECO:0000256" key="7">
    <source>
        <dbReference type="SAM" id="MobiDB-lite"/>
    </source>
</evidence>
<feature type="region of interest" description="Disordered" evidence="7">
    <location>
        <begin position="98"/>
        <end position="138"/>
    </location>
</feature>
<evidence type="ECO:0000256" key="3">
    <source>
        <dbReference type="ARBA" id="ARBA00022771"/>
    </source>
</evidence>
<dbReference type="OrthoDB" id="6100619at2759"/>
<dbReference type="InterPro" id="IPR006612">
    <property type="entry name" value="THAP_Znf"/>
</dbReference>
<evidence type="ECO:0000256" key="4">
    <source>
        <dbReference type="ARBA" id="ARBA00022833"/>
    </source>
</evidence>
<dbReference type="PANTHER" id="PTHR23080">
    <property type="entry name" value="THAP DOMAIN PROTEIN"/>
    <property type="match status" value="1"/>
</dbReference>
<keyword evidence="4" id="KW-0862">Zinc</keyword>
<comment type="cofactor">
    <cofactor evidence="1">
        <name>a divalent metal cation</name>
        <dbReference type="ChEBI" id="CHEBI:60240"/>
    </cofactor>
</comment>
<evidence type="ECO:0000256" key="6">
    <source>
        <dbReference type="PROSITE-ProRule" id="PRU00309"/>
    </source>
</evidence>
<feature type="domain" description="THAP-type" evidence="8">
    <location>
        <begin position="12"/>
        <end position="98"/>
    </location>
</feature>
<dbReference type="Pfam" id="PF13359">
    <property type="entry name" value="DDE_Tnp_4"/>
    <property type="match status" value="1"/>
</dbReference>
<dbReference type="EnsemblMetazoa" id="G16830.3">
    <property type="protein sequence ID" value="G16830.3:cds"/>
    <property type="gene ID" value="G16830"/>
</dbReference>
<evidence type="ECO:0000313" key="10">
    <source>
        <dbReference type="Proteomes" id="UP000005408"/>
    </source>
</evidence>
<dbReference type="AlphaFoldDB" id="A0A8W8J4M7"/>
<dbReference type="InterPro" id="IPR027805">
    <property type="entry name" value="Transposase_HTH_dom"/>
</dbReference>
<dbReference type="OMA" id="CINFESN"/>
<name>A0A8W8J4M7_MAGGI</name>
<dbReference type="InterPro" id="IPR027806">
    <property type="entry name" value="HARBI1_dom"/>
</dbReference>
<dbReference type="SUPFAM" id="SSF57716">
    <property type="entry name" value="Glucocorticoid receptor-like (DNA-binding domain)"/>
    <property type="match status" value="1"/>
</dbReference>
<keyword evidence="10" id="KW-1185">Reference proteome</keyword>
<protein>
    <recommendedName>
        <fullName evidence="8">THAP-type domain-containing protein</fullName>
    </recommendedName>
</protein>
<dbReference type="GO" id="GO:0003677">
    <property type="term" value="F:DNA binding"/>
    <property type="evidence" value="ECO:0007669"/>
    <property type="project" value="UniProtKB-UniRule"/>
</dbReference>
<dbReference type="Proteomes" id="UP000005408">
    <property type="component" value="Unassembled WGS sequence"/>
</dbReference>
<evidence type="ECO:0000259" key="8">
    <source>
        <dbReference type="PROSITE" id="PS50950"/>
    </source>
</evidence>
<dbReference type="SMART" id="SM00980">
    <property type="entry name" value="THAP"/>
    <property type="match status" value="1"/>
</dbReference>
<evidence type="ECO:0000256" key="2">
    <source>
        <dbReference type="ARBA" id="ARBA00022723"/>
    </source>
</evidence>
<evidence type="ECO:0000256" key="1">
    <source>
        <dbReference type="ARBA" id="ARBA00001968"/>
    </source>
</evidence>
<sequence>MPSPKKRKSTDNPSHYWCSVPGCASDGRKKANLDIYPWMQGIQFHPYPGPKRQPKLRRQWLQQVFRDENYSPKRYHSVCSLHFVDGCPTENNPVPTLFPRNNFKNPKNVRKSTSIAKRQSAESSTSTDSVSVSQNSHSTERIAMEDITILYEGNGAIHIPLPVAHECVVDTDQSSKSNENCLEVPCPETMDLINAHGNNNSDHIYCKRSIESRCSEDFVESAVQTDLTMDDIHHMETMTKETDHILREQFVNRITRSDSAVRKYLGIPSITMLFGIFAILDKVCTKLKYWSGKNSTSNMNYETSEARKPGPKRKLTKFHEFLLTLLRLRLSVPAFLIGDLFGVSETRVSQVVCTWINYMSQVFKPHLKWPSLQSIKKHMPRSFKQTFPRTRIIIDCTEIFIQKPRTPTAQSQTYSNYKGHNTFKSLVGITPTGAFSFVSELWGGNVSDRYITANSGFLDLITAGDEVMADRGFIIRDYLLERRAKLVIPPFTHKCKWGKGKRLNSGEIQRTRQIAKLRIHVERAIQRLKSYKLLSGILPINLKPIANQILVVAAFLCNLSKPLVKN</sequence>
<dbReference type="GO" id="GO:0008270">
    <property type="term" value="F:zinc ion binding"/>
    <property type="evidence" value="ECO:0007669"/>
    <property type="project" value="UniProtKB-KW"/>
</dbReference>
<dbReference type="Pfam" id="PF13613">
    <property type="entry name" value="HTH_Tnp_4"/>
    <property type="match status" value="1"/>
</dbReference>
<dbReference type="Pfam" id="PF05485">
    <property type="entry name" value="THAP"/>
    <property type="match status" value="1"/>
</dbReference>
<accession>A0A8W8J4M7</accession>
<evidence type="ECO:0000256" key="5">
    <source>
        <dbReference type="ARBA" id="ARBA00023125"/>
    </source>
</evidence>
<proteinExistence type="predicted"/>
<keyword evidence="5 6" id="KW-0238">DNA-binding</keyword>
<dbReference type="EnsemblMetazoa" id="G16830.2">
    <property type="protein sequence ID" value="G16830.2:cds"/>
    <property type="gene ID" value="G16830"/>
</dbReference>
<feature type="compositionally biased region" description="Low complexity" evidence="7">
    <location>
        <begin position="121"/>
        <end position="137"/>
    </location>
</feature>
<evidence type="ECO:0000313" key="9">
    <source>
        <dbReference type="EnsemblMetazoa" id="G16830.3:cds"/>
    </source>
</evidence>
<keyword evidence="2" id="KW-0479">Metal-binding</keyword>
<dbReference type="PROSITE" id="PS50950">
    <property type="entry name" value="ZF_THAP"/>
    <property type="match status" value="1"/>
</dbReference>
<organism evidence="9 10">
    <name type="scientific">Magallana gigas</name>
    <name type="common">Pacific oyster</name>
    <name type="synonym">Crassostrea gigas</name>
    <dbReference type="NCBI Taxonomy" id="29159"/>
    <lineage>
        <taxon>Eukaryota</taxon>
        <taxon>Metazoa</taxon>
        <taxon>Spiralia</taxon>
        <taxon>Lophotrochozoa</taxon>
        <taxon>Mollusca</taxon>
        <taxon>Bivalvia</taxon>
        <taxon>Autobranchia</taxon>
        <taxon>Pteriomorphia</taxon>
        <taxon>Ostreida</taxon>
        <taxon>Ostreoidea</taxon>
        <taxon>Ostreidae</taxon>
        <taxon>Magallana</taxon>
    </lineage>
</organism>
<reference evidence="9" key="1">
    <citation type="submission" date="2022-08" db="UniProtKB">
        <authorList>
            <consortium name="EnsemblMetazoa"/>
        </authorList>
    </citation>
    <scope>IDENTIFICATION</scope>
    <source>
        <strain evidence="9">05x7-T-G4-1.051#20</strain>
    </source>
</reference>
<keyword evidence="3 6" id="KW-0863">Zinc-finger</keyword>